<dbReference type="Pfam" id="PF02653">
    <property type="entry name" value="BPD_transp_2"/>
    <property type="match status" value="1"/>
</dbReference>
<dbReference type="EMBL" id="DTFV01000092">
    <property type="protein sequence ID" value="HGI30909.1"/>
    <property type="molecule type" value="Genomic_DNA"/>
</dbReference>
<proteinExistence type="predicted"/>
<evidence type="ECO:0000313" key="7">
    <source>
        <dbReference type="EMBL" id="HGI30909.1"/>
    </source>
</evidence>
<dbReference type="PANTHER" id="PTHR30482">
    <property type="entry name" value="HIGH-AFFINITY BRANCHED-CHAIN AMINO ACID TRANSPORT SYSTEM PERMEASE"/>
    <property type="match status" value="1"/>
</dbReference>
<evidence type="ECO:0000256" key="6">
    <source>
        <dbReference type="SAM" id="Phobius"/>
    </source>
</evidence>
<accession>A0A7V3YGY8</accession>
<feature type="transmembrane region" description="Helical" evidence="6">
    <location>
        <begin position="174"/>
        <end position="192"/>
    </location>
</feature>
<keyword evidence="5 6" id="KW-0472">Membrane</keyword>
<keyword evidence="4 6" id="KW-1133">Transmembrane helix</keyword>
<dbReference type="InterPro" id="IPR043428">
    <property type="entry name" value="LivM-like"/>
</dbReference>
<dbReference type="CDD" id="cd06581">
    <property type="entry name" value="TM_PBP1_LivM_like"/>
    <property type="match status" value="1"/>
</dbReference>
<feature type="transmembrane region" description="Helical" evidence="6">
    <location>
        <begin position="103"/>
        <end position="124"/>
    </location>
</feature>
<gene>
    <name evidence="7" type="ORF">ENV30_06360</name>
</gene>
<feature type="transmembrane region" description="Helical" evidence="6">
    <location>
        <begin position="260"/>
        <end position="283"/>
    </location>
</feature>
<evidence type="ECO:0000256" key="2">
    <source>
        <dbReference type="ARBA" id="ARBA00022475"/>
    </source>
</evidence>
<feature type="transmembrane region" description="Helical" evidence="6">
    <location>
        <begin position="9"/>
        <end position="27"/>
    </location>
</feature>
<sequence length="347" mass="38443">MMKRRIPQELWFVVGGLVLFGALFVAEKTLNRYLLHILILMGIYSIATVSLNLTNGYTGLFSLGHAAFMAIGAYTSTLLTFPVSLREAYDLPRLPWFLGGPNAAWSFFPALLAGGALASCAALLIGAPVLRLRGHYLSVASLGFMVIVVTFAKTLKSVTRGPMGISAIPLYTNVYWTFLWLFIAVYVVWRIVNSRFGRALMALREDETAAQVLGIYPMKYKLFAFVVGAFFAGVAGGLYAHLTKAIRPFEFSFTLTFQIVVMLIVGGMGTMSGPVVGVVLLLALRYALKPLEEHLKLYGLIELIYALLLIVVMLWKPEGLVGRKRVSARGRREREEEGEWARFSILK</sequence>
<evidence type="ECO:0000256" key="3">
    <source>
        <dbReference type="ARBA" id="ARBA00022692"/>
    </source>
</evidence>
<dbReference type="AlphaFoldDB" id="A0A7V3YGY8"/>
<feature type="transmembrane region" description="Helical" evidence="6">
    <location>
        <begin position="295"/>
        <end position="315"/>
    </location>
</feature>
<keyword evidence="3 6" id="KW-0812">Transmembrane</keyword>
<dbReference type="GO" id="GO:0005886">
    <property type="term" value="C:plasma membrane"/>
    <property type="evidence" value="ECO:0007669"/>
    <property type="project" value="UniProtKB-SubCell"/>
</dbReference>
<evidence type="ECO:0000256" key="1">
    <source>
        <dbReference type="ARBA" id="ARBA00004651"/>
    </source>
</evidence>
<reference evidence="7" key="1">
    <citation type="journal article" date="2020" name="mSystems">
        <title>Genome- and Community-Level Interaction Insights into Carbon Utilization and Element Cycling Functions of Hydrothermarchaeota in Hydrothermal Sediment.</title>
        <authorList>
            <person name="Zhou Z."/>
            <person name="Liu Y."/>
            <person name="Xu W."/>
            <person name="Pan J."/>
            <person name="Luo Z.H."/>
            <person name="Li M."/>
        </authorList>
    </citation>
    <scope>NUCLEOTIDE SEQUENCE [LARGE SCALE GENOMIC DNA]</scope>
    <source>
        <strain evidence="7">SpSt-747</strain>
    </source>
</reference>
<feature type="transmembrane region" description="Helical" evidence="6">
    <location>
        <begin position="222"/>
        <end position="240"/>
    </location>
</feature>
<feature type="transmembrane region" description="Helical" evidence="6">
    <location>
        <begin position="33"/>
        <end position="53"/>
    </location>
</feature>
<organism evidence="7">
    <name type="scientific">Candidatus Caldatribacterium californiense</name>
    <dbReference type="NCBI Taxonomy" id="1454726"/>
    <lineage>
        <taxon>Bacteria</taxon>
        <taxon>Pseudomonadati</taxon>
        <taxon>Atribacterota</taxon>
        <taxon>Atribacteria</taxon>
        <taxon>Atribacterales</taxon>
        <taxon>Candidatus Caldatribacteriaceae</taxon>
        <taxon>Candidatus Caldatribacterium</taxon>
    </lineage>
</organism>
<feature type="transmembrane region" description="Helical" evidence="6">
    <location>
        <begin position="136"/>
        <end position="154"/>
    </location>
</feature>
<feature type="transmembrane region" description="Helical" evidence="6">
    <location>
        <begin position="60"/>
        <end position="83"/>
    </location>
</feature>
<protein>
    <submittedName>
        <fullName evidence="7">Branched-chain amino acid ABC transporter permease</fullName>
    </submittedName>
</protein>
<name>A0A7V3YGY8_9BACT</name>
<keyword evidence="2" id="KW-1003">Cell membrane</keyword>
<evidence type="ECO:0000256" key="5">
    <source>
        <dbReference type="ARBA" id="ARBA00023136"/>
    </source>
</evidence>
<evidence type="ECO:0000256" key="4">
    <source>
        <dbReference type="ARBA" id="ARBA00022989"/>
    </source>
</evidence>
<comment type="caution">
    <text evidence="7">The sequence shown here is derived from an EMBL/GenBank/DDBJ whole genome shotgun (WGS) entry which is preliminary data.</text>
</comment>
<comment type="subcellular location">
    <subcellularLocation>
        <location evidence="1">Cell membrane</location>
        <topology evidence="1">Multi-pass membrane protein</topology>
    </subcellularLocation>
</comment>
<dbReference type="InterPro" id="IPR001851">
    <property type="entry name" value="ABC_transp_permease"/>
</dbReference>
<dbReference type="PANTHER" id="PTHR30482:SF10">
    <property type="entry name" value="HIGH-AFFINITY BRANCHED-CHAIN AMINO ACID TRANSPORT PROTEIN BRAE"/>
    <property type="match status" value="1"/>
</dbReference>
<dbReference type="GO" id="GO:0015658">
    <property type="term" value="F:branched-chain amino acid transmembrane transporter activity"/>
    <property type="evidence" value="ECO:0007669"/>
    <property type="project" value="InterPro"/>
</dbReference>